<gene>
    <name evidence="1" type="ORF">MCOR_6957</name>
</gene>
<proteinExistence type="predicted"/>
<dbReference type="Proteomes" id="UP000507470">
    <property type="component" value="Unassembled WGS sequence"/>
</dbReference>
<evidence type="ECO:0008006" key="3">
    <source>
        <dbReference type="Google" id="ProtNLM"/>
    </source>
</evidence>
<sequence>MSYLIKAEKLIETAPTKMNWKTTVKHAIGKFWETKSNSEKSTMKFLDIKHNPFGKPHQIWKMVSNTVLDVKKAEVKAKPVTIENERIWSKCTRTYTLQHDKSKFTGHKESDLCTLCGLCKEDTKHFLLECTALKDIREKHLLKIEQFIRNNYSESIIDRLEKRGLIPTIYT</sequence>
<accession>A0A6J8AEH3</accession>
<name>A0A6J8AEH3_MYTCO</name>
<dbReference type="AlphaFoldDB" id="A0A6J8AEH3"/>
<dbReference type="EMBL" id="CACVKT020001346">
    <property type="protein sequence ID" value="CAC5366820.1"/>
    <property type="molecule type" value="Genomic_DNA"/>
</dbReference>
<protein>
    <recommendedName>
        <fullName evidence="3">Reverse transcriptase zinc-binding domain-containing protein</fullName>
    </recommendedName>
</protein>
<evidence type="ECO:0000313" key="2">
    <source>
        <dbReference type="Proteomes" id="UP000507470"/>
    </source>
</evidence>
<organism evidence="1 2">
    <name type="scientific">Mytilus coruscus</name>
    <name type="common">Sea mussel</name>
    <dbReference type="NCBI Taxonomy" id="42192"/>
    <lineage>
        <taxon>Eukaryota</taxon>
        <taxon>Metazoa</taxon>
        <taxon>Spiralia</taxon>
        <taxon>Lophotrochozoa</taxon>
        <taxon>Mollusca</taxon>
        <taxon>Bivalvia</taxon>
        <taxon>Autobranchia</taxon>
        <taxon>Pteriomorphia</taxon>
        <taxon>Mytilida</taxon>
        <taxon>Mytiloidea</taxon>
        <taxon>Mytilidae</taxon>
        <taxon>Mytilinae</taxon>
        <taxon>Mytilus</taxon>
    </lineage>
</organism>
<reference evidence="1 2" key="1">
    <citation type="submission" date="2020-06" db="EMBL/GenBank/DDBJ databases">
        <authorList>
            <person name="Li R."/>
            <person name="Bekaert M."/>
        </authorList>
    </citation>
    <scope>NUCLEOTIDE SEQUENCE [LARGE SCALE GENOMIC DNA]</scope>
    <source>
        <strain evidence="2">wild</strain>
    </source>
</reference>
<keyword evidence="2" id="KW-1185">Reference proteome</keyword>
<evidence type="ECO:0000313" key="1">
    <source>
        <dbReference type="EMBL" id="CAC5366820.1"/>
    </source>
</evidence>